<evidence type="ECO:0000313" key="5">
    <source>
        <dbReference type="Proteomes" id="UP001062263"/>
    </source>
</evidence>
<feature type="signal peptide" evidence="2">
    <location>
        <begin position="1"/>
        <end position="33"/>
    </location>
</feature>
<dbReference type="Pfam" id="PF02638">
    <property type="entry name" value="GHL10"/>
    <property type="match status" value="1"/>
</dbReference>
<name>A0ABN6QF71_9BACT</name>
<protein>
    <submittedName>
        <fullName evidence="4">Glycosyl hydrolase</fullName>
    </submittedName>
</protein>
<dbReference type="PANTHER" id="PTHR43405:SF1">
    <property type="entry name" value="GLYCOSYL HYDROLASE DIGH"/>
    <property type="match status" value="1"/>
</dbReference>
<keyword evidence="5" id="KW-1185">Reference proteome</keyword>
<keyword evidence="4" id="KW-0378">Hydrolase</keyword>
<accession>A0ABN6QF71</accession>
<dbReference type="Gene3D" id="2.60.40.10">
    <property type="entry name" value="Immunoglobulins"/>
    <property type="match status" value="1"/>
</dbReference>
<dbReference type="PANTHER" id="PTHR43405">
    <property type="entry name" value="GLYCOSYL HYDROLASE DIGH"/>
    <property type="match status" value="1"/>
</dbReference>
<dbReference type="InterPro" id="IPR003790">
    <property type="entry name" value="GHL10"/>
</dbReference>
<dbReference type="InterPro" id="IPR013783">
    <property type="entry name" value="Ig-like_fold"/>
</dbReference>
<dbReference type="InterPro" id="IPR052177">
    <property type="entry name" value="Divisome_Glycosyl_Hydrolase"/>
</dbReference>
<dbReference type="InterPro" id="IPR036116">
    <property type="entry name" value="FN3_sf"/>
</dbReference>
<gene>
    <name evidence="4" type="ORF">Abiwalacus_01470</name>
</gene>
<evidence type="ECO:0000256" key="1">
    <source>
        <dbReference type="ARBA" id="ARBA00022729"/>
    </source>
</evidence>
<evidence type="ECO:0000313" key="4">
    <source>
        <dbReference type="EMBL" id="BDL42573.1"/>
    </source>
</evidence>
<dbReference type="PROSITE" id="PS50853">
    <property type="entry name" value="FN3"/>
    <property type="match status" value="1"/>
</dbReference>
<dbReference type="InterPro" id="IPR003961">
    <property type="entry name" value="FN3_dom"/>
</dbReference>
<dbReference type="SUPFAM" id="SSF51445">
    <property type="entry name" value="(Trans)glycosidases"/>
    <property type="match status" value="1"/>
</dbReference>
<dbReference type="GO" id="GO:0016787">
    <property type="term" value="F:hydrolase activity"/>
    <property type="evidence" value="ECO:0007669"/>
    <property type="project" value="UniProtKB-KW"/>
</dbReference>
<reference evidence="4" key="1">
    <citation type="submission" date="2022-06" db="EMBL/GenBank/DDBJ databases">
        <title>Akkermansia biwalacus sp. nov., an anaerobic mucin-degrading bacterium isolated from human intestine.</title>
        <authorList>
            <person name="Kobayashi Y."/>
            <person name="Inoue S."/>
            <person name="Kawahara T."/>
            <person name="Kohda N."/>
        </authorList>
    </citation>
    <scope>NUCLEOTIDE SEQUENCE</scope>
    <source>
        <strain evidence="4">WON2089</strain>
    </source>
</reference>
<dbReference type="SUPFAM" id="SSF49265">
    <property type="entry name" value="Fibronectin type III"/>
    <property type="match status" value="1"/>
</dbReference>
<feature type="chain" id="PRO_5047440526" evidence="2">
    <location>
        <begin position="34"/>
        <end position="496"/>
    </location>
</feature>
<feature type="domain" description="Fibronectin type-III" evidence="3">
    <location>
        <begin position="411"/>
        <end position="496"/>
    </location>
</feature>
<dbReference type="EMBL" id="AP025943">
    <property type="protein sequence ID" value="BDL42573.1"/>
    <property type="molecule type" value="Genomic_DNA"/>
</dbReference>
<dbReference type="RefSeq" id="WP_251828141.1">
    <property type="nucleotide sequence ID" value="NZ_AP025943.1"/>
</dbReference>
<keyword evidence="1 2" id="KW-0732">Signal</keyword>
<sequence length="496" mass="54549">MDAQHPRHQIMTLSPFFHGLACSLLALTAQALAWQPSGETVPPAPQEFRAAWISTVHNIDWPSRSGLSGAAQRSELLNILNTCAQLKLNAVFLQVRPNADALYRSFLEPWSQWLSGPGVNPGYDPLAFAIQEAHRRGIELHAWFNPFRAKANVNHAVGRNHISLTRPDLMKRSGSVLLMNPSASASRDHAMKVILDVVRRYDIDGVHLDDYFYPYPAPGRSWTPGSFGDGKSPSQRRAYIDDFVHDMYKSVKSSKPWVRVGISPFGIWRPGVPAGIEAGVDAYEHLACDARKWLSKGWVDYLAPQLYWRCSPAKQSFPALMQWWAAQNTGRPVWPGIATARIMSSEDPGRPASEIAAQVNYSRSLARNAPGQCFWSVKSIMRNAGGIQRYLNKLYPSMAVPPAMPWCGAGTPGQPQNFTVADNGSTVTLSWQPSGNPVRKWAVQARYGSQWATRILLPGGQTRVTLPKSFLGDAGSIAVRGVSAYGAQGPAAAARR</sequence>
<evidence type="ECO:0000256" key="2">
    <source>
        <dbReference type="SAM" id="SignalP"/>
    </source>
</evidence>
<dbReference type="Gene3D" id="3.20.20.80">
    <property type="entry name" value="Glycosidases"/>
    <property type="match status" value="1"/>
</dbReference>
<dbReference type="Proteomes" id="UP001062263">
    <property type="component" value="Chromosome"/>
</dbReference>
<proteinExistence type="predicted"/>
<evidence type="ECO:0000259" key="3">
    <source>
        <dbReference type="PROSITE" id="PS50853"/>
    </source>
</evidence>
<organism evidence="4 5">
    <name type="scientific">Akkermansia biwaensis</name>
    <dbReference type="NCBI Taxonomy" id="2946555"/>
    <lineage>
        <taxon>Bacteria</taxon>
        <taxon>Pseudomonadati</taxon>
        <taxon>Verrucomicrobiota</taxon>
        <taxon>Verrucomicrobiia</taxon>
        <taxon>Verrucomicrobiales</taxon>
        <taxon>Akkermansiaceae</taxon>
        <taxon>Akkermansia</taxon>
    </lineage>
</organism>
<dbReference type="InterPro" id="IPR017853">
    <property type="entry name" value="GH"/>
</dbReference>